<evidence type="ECO:0000313" key="12">
    <source>
        <dbReference type="Proteomes" id="UP000252797"/>
    </source>
</evidence>
<proteinExistence type="inferred from homology"/>
<dbReference type="PANTHER" id="PTHR22854">
    <property type="entry name" value="TRYPTOPHAN BIOSYNTHESIS PROTEIN"/>
    <property type="match status" value="1"/>
</dbReference>
<dbReference type="AlphaFoldDB" id="A0A367CBM8"/>
<dbReference type="NCBIfam" id="NF001377">
    <property type="entry name" value="PRK00278.2-4"/>
    <property type="match status" value="1"/>
</dbReference>
<evidence type="ECO:0000256" key="5">
    <source>
        <dbReference type="ARBA" id="ARBA00022793"/>
    </source>
</evidence>
<evidence type="ECO:0000256" key="9">
    <source>
        <dbReference type="HAMAP-Rule" id="MF_00134"/>
    </source>
</evidence>
<dbReference type="InterPro" id="IPR001468">
    <property type="entry name" value="Indole-3-GlycerolPSynthase_CS"/>
</dbReference>
<dbReference type="PANTHER" id="PTHR22854:SF2">
    <property type="entry name" value="INDOLE-3-GLYCEROL-PHOSPHATE SYNTHASE"/>
    <property type="match status" value="1"/>
</dbReference>
<evidence type="ECO:0000256" key="8">
    <source>
        <dbReference type="ARBA" id="ARBA00023239"/>
    </source>
</evidence>
<dbReference type="RefSeq" id="WP_113846460.1">
    <property type="nucleotide sequence ID" value="NZ_LEPB01000009.1"/>
</dbReference>
<comment type="similarity">
    <text evidence="3 9">Belongs to the TrpC family.</text>
</comment>
<evidence type="ECO:0000259" key="10">
    <source>
        <dbReference type="Pfam" id="PF00218"/>
    </source>
</evidence>
<dbReference type="HAMAP" id="MF_00134_B">
    <property type="entry name" value="IGPS_B"/>
    <property type="match status" value="1"/>
</dbReference>
<dbReference type="InterPro" id="IPR045186">
    <property type="entry name" value="Indole-3-glycerol_P_synth"/>
</dbReference>
<dbReference type="InterPro" id="IPR013798">
    <property type="entry name" value="Indole-3-glycerol_P_synth_dom"/>
</dbReference>
<dbReference type="NCBIfam" id="NF001371">
    <property type="entry name" value="PRK00278.1-3"/>
    <property type="match status" value="1"/>
</dbReference>
<protein>
    <recommendedName>
        <fullName evidence="9">Indole-3-glycerol phosphate synthase</fullName>
        <shortName evidence="9">IGPS</shortName>
        <ecNumber evidence="9">4.1.1.48</ecNumber>
    </recommendedName>
</protein>
<evidence type="ECO:0000256" key="7">
    <source>
        <dbReference type="ARBA" id="ARBA00023141"/>
    </source>
</evidence>
<dbReference type="PROSITE" id="PS00614">
    <property type="entry name" value="IGPS"/>
    <property type="match status" value="1"/>
</dbReference>
<dbReference type="InterPro" id="IPR011060">
    <property type="entry name" value="RibuloseP-bd_barrel"/>
</dbReference>
<name>A0A367CBM8_9ENTE</name>
<dbReference type="GO" id="GO:0004640">
    <property type="term" value="F:phosphoribosylanthranilate isomerase activity"/>
    <property type="evidence" value="ECO:0007669"/>
    <property type="project" value="TreeGrafter"/>
</dbReference>
<evidence type="ECO:0000256" key="6">
    <source>
        <dbReference type="ARBA" id="ARBA00022822"/>
    </source>
</evidence>
<dbReference type="GO" id="GO:0000162">
    <property type="term" value="P:L-tryptophan biosynthetic process"/>
    <property type="evidence" value="ECO:0007669"/>
    <property type="project" value="UniProtKB-UniRule"/>
</dbReference>
<dbReference type="UniPathway" id="UPA00035">
    <property type="reaction ID" value="UER00043"/>
</dbReference>
<evidence type="ECO:0000256" key="3">
    <source>
        <dbReference type="ARBA" id="ARBA00008737"/>
    </source>
</evidence>
<evidence type="ECO:0000256" key="2">
    <source>
        <dbReference type="ARBA" id="ARBA00004696"/>
    </source>
</evidence>
<evidence type="ECO:0000313" key="11">
    <source>
        <dbReference type="EMBL" id="RCA09430.1"/>
    </source>
</evidence>
<dbReference type="FunFam" id="3.20.20.70:FF:000024">
    <property type="entry name" value="Indole-3-glycerol phosphate synthase"/>
    <property type="match status" value="1"/>
</dbReference>
<dbReference type="STRING" id="53345.LIU_13345"/>
<evidence type="ECO:0000256" key="4">
    <source>
        <dbReference type="ARBA" id="ARBA00022605"/>
    </source>
</evidence>
<dbReference type="SUPFAM" id="SSF51366">
    <property type="entry name" value="Ribulose-phoshate binding barrel"/>
    <property type="match status" value="1"/>
</dbReference>
<feature type="domain" description="Indole-3-glycerol phosphate synthase" evidence="10">
    <location>
        <begin position="4"/>
        <end position="247"/>
    </location>
</feature>
<comment type="pathway">
    <text evidence="2 9">Amino-acid biosynthesis; L-tryptophan biosynthesis; L-tryptophan from chorismate: step 4/5.</text>
</comment>
<keyword evidence="5 9" id="KW-0210">Decarboxylase</keyword>
<reference evidence="11 12" key="1">
    <citation type="submission" date="2015-06" db="EMBL/GenBank/DDBJ databases">
        <title>The Genome Sequence of Enterococcus durans 4EA1.</title>
        <authorList>
            <consortium name="The Broad Institute Genomics Platform"/>
            <consortium name="The Broad Institute Genome Sequencing Center for Infectious Disease"/>
            <person name="Earl A.M."/>
            <person name="Van Tyne D."/>
            <person name="Lebreton F."/>
            <person name="Saavedra J.T."/>
            <person name="Gilmore M.S."/>
            <person name="Manson Mcguire A."/>
            <person name="Clock S."/>
            <person name="Crupain M."/>
            <person name="Rangan U."/>
            <person name="Young S."/>
            <person name="Abouelleil A."/>
            <person name="Cao P."/>
            <person name="Chapman S.B."/>
            <person name="Griggs A."/>
            <person name="Priest M."/>
            <person name="Shea T."/>
            <person name="Wortman J."/>
            <person name="Nusbaum C."/>
            <person name="Birren B."/>
        </authorList>
    </citation>
    <scope>NUCLEOTIDE SEQUENCE [LARGE SCALE GENOMIC DNA]</scope>
    <source>
        <strain evidence="11 12">4EA1</strain>
    </source>
</reference>
<dbReference type="Gene3D" id="3.20.20.70">
    <property type="entry name" value="Aldolase class I"/>
    <property type="match status" value="1"/>
</dbReference>
<comment type="caution">
    <text evidence="11">The sequence shown here is derived from an EMBL/GenBank/DDBJ whole genome shotgun (WGS) entry which is preliminary data.</text>
</comment>
<dbReference type="Proteomes" id="UP000252797">
    <property type="component" value="Unassembled WGS sequence"/>
</dbReference>
<sequence length="252" mass="27861">MDFLEKILKEKANEVNNLTPVEKRVEKQRPSFYQTVKGNPKKVHIIGEIKRASPSKGLINGTVDILQQAKTYEKSGVSAISVLTDPVFFNGTIHDLTAVAQVVDVPVLCKDFIIDEQQIVRAKQAGASLILLIVAALPKVRLKELHEYATELGLEVLVETHDAQELAIAKEIGATIIGVNNRNLKTFQVSLQTSIDLSQPEGQCIYISESGFKTAQDVEKISQNYQGILVGETLMRAGNVEEKVKELQVSRR</sequence>
<keyword evidence="6 9" id="KW-0822">Tryptophan biosynthesis</keyword>
<accession>A0A367CBM8</accession>
<keyword evidence="8 9" id="KW-0456">Lyase</keyword>
<gene>
    <name evidence="9" type="primary">trpC</name>
    <name evidence="11" type="ORF">EA71_03041</name>
</gene>
<organism evidence="11 12">
    <name type="scientific">Enterococcus durans</name>
    <dbReference type="NCBI Taxonomy" id="53345"/>
    <lineage>
        <taxon>Bacteria</taxon>
        <taxon>Bacillati</taxon>
        <taxon>Bacillota</taxon>
        <taxon>Bacilli</taxon>
        <taxon>Lactobacillales</taxon>
        <taxon>Enterococcaceae</taxon>
        <taxon>Enterococcus</taxon>
    </lineage>
</organism>
<keyword evidence="4 9" id="KW-0028">Amino-acid biosynthesis</keyword>
<dbReference type="GO" id="GO:0004425">
    <property type="term" value="F:indole-3-glycerol-phosphate synthase activity"/>
    <property type="evidence" value="ECO:0007669"/>
    <property type="project" value="UniProtKB-UniRule"/>
</dbReference>
<dbReference type="EMBL" id="LEPB01000009">
    <property type="protein sequence ID" value="RCA09430.1"/>
    <property type="molecule type" value="Genomic_DNA"/>
</dbReference>
<dbReference type="InterPro" id="IPR013785">
    <property type="entry name" value="Aldolase_TIM"/>
</dbReference>
<dbReference type="CDD" id="cd00331">
    <property type="entry name" value="IGPS"/>
    <property type="match status" value="1"/>
</dbReference>
<dbReference type="Pfam" id="PF00218">
    <property type="entry name" value="IGPS"/>
    <property type="match status" value="1"/>
</dbReference>
<dbReference type="EC" id="4.1.1.48" evidence="9"/>
<comment type="catalytic activity">
    <reaction evidence="1 9">
        <text>1-(2-carboxyphenylamino)-1-deoxy-D-ribulose 5-phosphate + H(+) = (1S,2R)-1-C-(indol-3-yl)glycerol 3-phosphate + CO2 + H2O</text>
        <dbReference type="Rhea" id="RHEA:23476"/>
        <dbReference type="ChEBI" id="CHEBI:15377"/>
        <dbReference type="ChEBI" id="CHEBI:15378"/>
        <dbReference type="ChEBI" id="CHEBI:16526"/>
        <dbReference type="ChEBI" id="CHEBI:58613"/>
        <dbReference type="ChEBI" id="CHEBI:58866"/>
        <dbReference type="EC" id="4.1.1.48"/>
    </reaction>
</comment>
<evidence type="ECO:0000256" key="1">
    <source>
        <dbReference type="ARBA" id="ARBA00001633"/>
    </source>
</evidence>
<keyword evidence="7 9" id="KW-0057">Aromatic amino acid biosynthesis</keyword>